<comment type="caution">
    <text evidence="2">The sequence shown here is derived from an EMBL/GenBank/DDBJ whole genome shotgun (WGS) entry which is preliminary data.</text>
</comment>
<reference evidence="2" key="1">
    <citation type="submission" date="2021-07" db="EMBL/GenBank/DDBJ databases">
        <title>Comparative genomics of Bacteroides fragilis group isolates reveals species-dependent resistance mechanisms and validates clinical tools for resistance prediction.</title>
        <authorList>
            <person name="Wallace M.J."/>
            <person name="Jean S."/>
            <person name="Wallace M.A."/>
            <person name="Carey-Ann B.D."/>
            <person name="Dantas G."/>
        </authorList>
    </citation>
    <scope>NUCLEOTIDE SEQUENCE</scope>
    <source>
        <strain evidence="2">BJH_160</strain>
    </source>
</reference>
<organism evidence="2 3">
    <name type="scientific">Bacteroides thetaiotaomicron</name>
    <dbReference type="NCBI Taxonomy" id="818"/>
    <lineage>
        <taxon>Bacteria</taxon>
        <taxon>Pseudomonadati</taxon>
        <taxon>Bacteroidota</taxon>
        <taxon>Bacteroidia</taxon>
        <taxon>Bacteroidales</taxon>
        <taxon>Bacteroidaceae</taxon>
        <taxon>Bacteroides</taxon>
    </lineage>
</organism>
<dbReference type="Proteomes" id="UP001200544">
    <property type="component" value="Unassembled WGS sequence"/>
</dbReference>
<name>A0AAW4Z8D3_BACT4</name>
<evidence type="ECO:0000313" key="3">
    <source>
        <dbReference type="Proteomes" id="UP001200544"/>
    </source>
</evidence>
<dbReference type="RefSeq" id="WP_234128852.1">
    <property type="nucleotide sequence ID" value="NZ_JAHYQA010000006.1"/>
</dbReference>
<dbReference type="EMBL" id="JAHYQA010000006">
    <property type="protein sequence ID" value="MCE9238070.1"/>
    <property type="molecule type" value="Genomic_DNA"/>
</dbReference>
<keyword evidence="1" id="KW-0175">Coiled coil</keyword>
<protein>
    <submittedName>
        <fullName evidence="2">Uncharacterized protein</fullName>
    </submittedName>
</protein>
<evidence type="ECO:0000313" key="2">
    <source>
        <dbReference type="EMBL" id="MCE9238070.1"/>
    </source>
</evidence>
<gene>
    <name evidence="2" type="ORF">K0H07_13050</name>
</gene>
<evidence type="ECO:0000256" key="1">
    <source>
        <dbReference type="SAM" id="Coils"/>
    </source>
</evidence>
<accession>A0AAW4Z8D3</accession>
<dbReference type="AlphaFoldDB" id="A0AAW4Z8D3"/>
<proteinExistence type="predicted"/>
<sequence>MGMFDFLFKKKREQERLKAEIEAERERKRLAEEQRIAEERERRLAENRRKEAERLARIEREKQEKNNSHPIKKNVDNILNIYDTGNIPLLQQALFELGNILNKAGAGSLIVSYPEKDKLSEVYSLYLQYDWMHDNEIREVWAENGFYCIVEYLRQVKTNQDFAVASLDLFLICTYGRDSLYSKLSEVLNKAEMHPFHSSIFSSFDYQGGGDYLISEFQHFAALFISSLVDQYPAIISPSLRNEYQTAKEDIRFSNVTVQEVRNKMFFISKIIGSILDDF</sequence>
<feature type="coiled-coil region" evidence="1">
    <location>
        <begin position="7"/>
        <end position="68"/>
    </location>
</feature>